<name>A0A7J7H5R0_CAMSI</name>
<gene>
    <name evidence="1" type="ORF">HYC85_013548</name>
</gene>
<reference evidence="1 2" key="2">
    <citation type="submission" date="2020-07" db="EMBL/GenBank/DDBJ databases">
        <title>Genome assembly of wild tea tree DASZ reveals pedigree and selection history of tea varieties.</title>
        <authorList>
            <person name="Zhang W."/>
        </authorList>
    </citation>
    <scope>NUCLEOTIDE SEQUENCE [LARGE SCALE GENOMIC DNA]</scope>
    <source>
        <strain evidence="2">cv. G240</strain>
        <tissue evidence="1">Leaf</tissue>
    </source>
</reference>
<reference evidence="2" key="1">
    <citation type="journal article" date="2020" name="Nat. Commun.">
        <title>Genome assembly of wild tea tree DASZ reveals pedigree and selection history of tea varieties.</title>
        <authorList>
            <person name="Zhang W."/>
            <person name="Zhang Y."/>
            <person name="Qiu H."/>
            <person name="Guo Y."/>
            <person name="Wan H."/>
            <person name="Zhang X."/>
            <person name="Scossa F."/>
            <person name="Alseekh S."/>
            <person name="Zhang Q."/>
            <person name="Wang P."/>
            <person name="Xu L."/>
            <person name="Schmidt M.H."/>
            <person name="Jia X."/>
            <person name="Li D."/>
            <person name="Zhu A."/>
            <person name="Guo F."/>
            <person name="Chen W."/>
            <person name="Ni D."/>
            <person name="Usadel B."/>
            <person name="Fernie A.R."/>
            <person name="Wen W."/>
        </authorList>
    </citation>
    <scope>NUCLEOTIDE SEQUENCE [LARGE SCALE GENOMIC DNA]</scope>
    <source>
        <strain evidence="2">cv. G240</strain>
    </source>
</reference>
<keyword evidence="2" id="KW-1185">Reference proteome</keyword>
<evidence type="ECO:0000313" key="2">
    <source>
        <dbReference type="Proteomes" id="UP000593564"/>
    </source>
</evidence>
<protein>
    <submittedName>
        <fullName evidence="1">Uncharacterized protein</fullName>
    </submittedName>
</protein>
<organism evidence="1 2">
    <name type="scientific">Camellia sinensis</name>
    <name type="common">Tea plant</name>
    <name type="synonym">Thea sinensis</name>
    <dbReference type="NCBI Taxonomy" id="4442"/>
    <lineage>
        <taxon>Eukaryota</taxon>
        <taxon>Viridiplantae</taxon>
        <taxon>Streptophyta</taxon>
        <taxon>Embryophyta</taxon>
        <taxon>Tracheophyta</taxon>
        <taxon>Spermatophyta</taxon>
        <taxon>Magnoliopsida</taxon>
        <taxon>eudicotyledons</taxon>
        <taxon>Gunneridae</taxon>
        <taxon>Pentapetalae</taxon>
        <taxon>asterids</taxon>
        <taxon>Ericales</taxon>
        <taxon>Theaceae</taxon>
        <taxon>Camellia</taxon>
    </lineage>
</organism>
<evidence type="ECO:0000313" key="1">
    <source>
        <dbReference type="EMBL" id="KAF5947591.1"/>
    </source>
</evidence>
<dbReference type="Proteomes" id="UP000593564">
    <property type="component" value="Unassembled WGS sequence"/>
</dbReference>
<proteinExistence type="predicted"/>
<dbReference type="AlphaFoldDB" id="A0A7J7H5R0"/>
<dbReference type="EMBL" id="JACBKZ010000006">
    <property type="protein sequence ID" value="KAF5947591.1"/>
    <property type="molecule type" value="Genomic_DNA"/>
</dbReference>
<sequence length="62" mass="6796">MNLAHMVLREDAGGQCSSLKNTTRSSKGSKENLMVLGRRNGVCACLLVLLLPKCIVRTFLTF</sequence>
<comment type="caution">
    <text evidence="1">The sequence shown here is derived from an EMBL/GenBank/DDBJ whole genome shotgun (WGS) entry which is preliminary data.</text>
</comment>
<accession>A0A7J7H5R0</accession>